<dbReference type="EMBL" id="CP073041">
    <property type="protein sequence ID" value="UXE59494.1"/>
    <property type="molecule type" value="Genomic_DNA"/>
</dbReference>
<evidence type="ECO:0000313" key="2">
    <source>
        <dbReference type="EMBL" id="UXE59494.1"/>
    </source>
</evidence>
<dbReference type="AlphaFoldDB" id="A0A977KTA4"/>
<accession>A0A977KTA4</accession>
<dbReference type="InterPro" id="IPR003646">
    <property type="entry name" value="SH3-like_bac-type"/>
</dbReference>
<feature type="domain" description="SH3b" evidence="1">
    <location>
        <begin position="29"/>
        <end position="88"/>
    </location>
</feature>
<protein>
    <submittedName>
        <fullName evidence="2">SH3 domain-containing protein</fullName>
    </submittedName>
</protein>
<evidence type="ECO:0000259" key="1">
    <source>
        <dbReference type="Pfam" id="PF08239"/>
    </source>
</evidence>
<proteinExistence type="predicted"/>
<dbReference type="Gene3D" id="2.30.30.40">
    <property type="entry name" value="SH3 Domains"/>
    <property type="match status" value="1"/>
</dbReference>
<dbReference type="Proteomes" id="UP001065613">
    <property type="component" value="Chromosome"/>
</dbReference>
<dbReference type="Pfam" id="PF08239">
    <property type="entry name" value="SH3_3"/>
    <property type="match status" value="1"/>
</dbReference>
<dbReference type="KEGG" id="wna:KA717_27420"/>
<organism evidence="2">
    <name type="scientific">Woronichinia naegeliana WA131</name>
    <dbReference type="NCBI Taxonomy" id="2824559"/>
    <lineage>
        <taxon>Bacteria</taxon>
        <taxon>Bacillati</taxon>
        <taxon>Cyanobacteriota</taxon>
        <taxon>Cyanophyceae</taxon>
        <taxon>Synechococcales</taxon>
        <taxon>Coelosphaeriaceae</taxon>
        <taxon>Woronichinia</taxon>
    </lineage>
</organism>
<sequence>MFFKSLKGLLCLKLRIADGISTLSGSGRIYVRTKPTIKSTAPQYGLAGDKVKVMNCVPDKDQSGSDLNWCKVQFTKSKAVGWVRSDHIIFADGGE</sequence>
<name>A0A977KTA4_9CYAN</name>
<reference evidence="2" key="1">
    <citation type="submission" date="2021-04" db="EMBL/GenBank/DDBJ databases">
        <title>Genome sequence of Woronichinia naegeliana from Washington state freshwater lake bloom.</title>
        <authorList>
            <person name="Dreher T.W."/>
        </authorList>
    </citation>
    <scope>NUCLEOTIDE SEQUENCE</scope>
    <source>
        <strain evidence="2">WA131</strain>
    </source>
</reference>
<gene>
    <name evidence="2" type="ORF">KA717_27420</name>
</gene>